<dbReference type="EMBL" id="CP036317">
    <property type="protein sequence ID" value="QDV15784.1"/>
    <property type="molecule type" value="Genomic_DNA"/>
</dbReference>
<name>A0A518FHG4_9PLAN</name>
<evidence type="ECO:0000313" key="2">
    <source>
        <dbReference type="Proteomes" id="UP000320839"/>
    </source>
</evidence>
<proteinExistence type="predicted"/>
<evidence type="ECO:0000313" key="1">
    <source>
        <dbReference type="EMBL" id="QDV15784.1"/>
    </source>
</evidence>
<dbReference type="AlphaFoldDB" id="A0A518FHG4"/>
<reference evidence="1 2" key="1">
    <citation type="submission" date="2019-02" db="EMBL/GenBank/DDBJ databases">
        <title>Deep-cultivation of Planctomycetes and their phenomic and genomic characterization uncovers novel biology.</title>
        <authorList>
            <person name="Wiegand S."/>
            <person name="Jogler M."/>
            <person name="Boedeker C."/>
            <person name="Pinto D."/>
            <person name="Vollmers J."/>
            <person name="Rivas-Marin E."/>
            <person name="Kohn T."/>
            <person name="Peeters S.H."/>
            <person name="Heuer A."/>
            <person name="Rast P."/>
            <person name="Oberbeckmann S."/>
            <person name="Bunk B."/>
            <person name="Jeske O."/>
            <person name="Meyerdierks A."/>
            <person name="Storesund J.E."/>
            <person name="Kallscheuer N."/>
            <person name="Luecker S."/>
            <person name="Lage O.M."/>
            <person name="Pohl T."/>
            <person name="Merkel B.J."/>
            <person name="Hornburger P."/>
            <person name="Mueller R.-W."/>
            <person name="Bruemmer F."/>
            <person name="Labrenz M."/>
            <person name="Spormann A.M."/>
            <person name="Op den Camp H."/>
            <person name="Overmann J."/>
            <person name="Amann R."/>
            <person name="Jetten M.S.M."/>
            <person name="Mascher T."/>
            <person name="Medema M.H."/>
            <person name="Devos D.P."/>
            <person name="Kaster A.-K."/>
            <person name="Ovreas L."/>
            <person name="Rohde M."/>
            <person name="Galperin M.Y."/>
            <person name="Jogler C."/>
        </authorList>
    </citation>
    <scope>NUCLEOTIDE SEQUENCE [LARGE SCALE GENOMIC DNA]</scope>
    <source>
        <strain evidence="1 2">Pan153</strain>
    </source>
</reference>
<gene>
    <name evidence="1" type="ORF">Pan153_04020</name>
</gene>
<sequence length="32" mass="3627">MMGSLKLNGILESLLSPIHILRLHFLKEVKVP</sequence>
<accession>A0A518FHG4</accession>
<dbReference type="Proteomes" id="UP000320839">
    <property type="component" value="Chromosome"/>
</dbReference>
<protein>
    <submittedName>
        <fullName evidence="1">Uncharacterized protein</fullName>
    </submittedName>
</protein>
<organism evidence="1 2">
    <name type="scientific">Gimesia panareensis</name>
    <dbReference type="NCBI Taxonomy" id="2527978"/>
    <lineage>
        <taxon>Bacteria</taxon>
        <taxon>Pseudomonadati</taxon>
        <taxon>Planctomycetota</taxon>
        <taxon>Planctomycetia</taxon>
        <taxon>Planctomycetales</taxon>
        <taxon>Planctomycetaceae</taxon>
        <taxon>Gimesia</taxon>
    </lineage>
</organism>